<protein>
    <submittedName>
        <fullName evidence="1">Uncharacterized protein</fullName>
    </submittedName>
</protein>
<evidence type="ECO:0000313" key="1">
    <source>
        <dbReference type="EMBL" id="KAK8986309.1"/>
    </source>
</evidence>
<accession>A0ABR2PD09</accession>
<gene>
    <name evidence="1" type="ORF">V6N11_013803</name>
</gene>
<dbReference type="EMBL" id="JBBPBN010000064">
    <property type="protein sequence ID" value="KAK8986309.1"/>
    <property type="molecule type" value="Genomic_DNA"/>
</dbReference>
<sequence length="173" mass="19423">MSCFIAAMVIDNREWRWSIFENLLVNVLLRIVTVMPPLHSSSMDVLGGSGLRIDFLLSNLISKFQWLDWLISNSSSTRMYDPWGCSWPLAFDISRCTNSGYALYGGVVRDEKGTWSWVLRSLLEYVQYSMRSYGGSLKVLSMGGIMADHDSGEVGDMGRGLGSQQGLYATRIE</sequence>
<organism evidence="1 2">
    <name type="scientific">Hibiscus sabdariffa</name>
    <name type="common">roselle</name>
    <dbReference type="NCBI Taxonomy" id="183260"/>
    <lineage>
        <taxon>Eukaryota</taxon>
        <taxon>Viridiplantae</taxon>
        <taxon>Streptophyta</taxon>
        <taxon>Embryophyta</taxon>
        <taxon>Tracheophyta</taxon>
        <taxon>Spermatophyta</taxon>
        <taxon>Magnoliopsida</taxon>
        <taxon>eudicotyledons</taxon>
        <taxon>Gunneridae</taxon>
        <taxon>Pentapetalae</taxon>
        <taxon>rosids</taxon>
        <taxon>malvids</taxon>
        <taxon>Malvales</taxon>
        <taxon>Malvaceae</taxon>
        <taxon>Malvoideae</taxon>
        <taxon>Hibiscus</taxon>
    </lineage>
</organism>
<evidence type="ECO:0000313" key="2">
    <source>
        <dbReference type="Proteomes" id="UP001396334"/>
    </source>
</evidence>
<comment type="caution">
    <text evidence="1">The sequence shown here is derived from an EMBL/GenBank/DDBJ whole genome shotgun (WGS) entry which is preliminary data.</text>
</comment>
<proteinExistence type="predicted"/>
<reference evidence="1 2" key="1">
    <citation type="journal article" date="2024" name="G3 (Bethesda)">
        <title>Genome assembly of Hibiscus sabdariffa L. provides insights into metabolisms of medicinal natural products.</title>
        <authorList>
            <person name="Kim T."/>
        </authorList>
    </citation>
    <scope>NUCLEOTIDE SEQUENCE [LARGE SCALE GENOMIC DNA]</scope>
    <source>
        <strain evidence="1">TK-2024</strain>
        <tissue evidence="1">Old leaves</tissue>
    </source>
</reference>
<keyword evidence="2" id="KW-1185">Reference proteome</keyword>
<name>A0ABR2PD09_9ROSI</name>
<dbReference type="Proteomes" id="UP001396334">
    <property type="component" value="Unassembled WGS sequence"/>
</dbReference>